<sequence>MMQVIGRKVAVGAAWMMAMRLSDRAIGLVSTIILARLLVPEDFGVMAMAMSVFAFVEMGGQFGFDLALIRDSNATRSQYDSAWTLSVCYGVATALMLTALAWPAADFFKEARLIPVP</sequence>
<dbReference type="GO" id="GO:0005886">
    <property type="term" value="C:plasma membrane"/>
    <property type="evidence" value="ECO:0007669"/>
    <property type="project" value="UniProtKB-SubCell"/>
</dbReference>
<comment type="similarity">
    <text evidence="2">Belongs to the polysaccharide synthase family.</text>
</comment>
<evidence type="ECO:0000256" key="7">
    <source>
        <dbReference type="SAM" id="Phobius"/>
    </source>
</evidence>
<evidence type="ECO:0000256" key="1">
    <source>
        <dbReference type="ARBA" id="ARBA00004651"/>
    </source>
</evidence>
<feature type="transmembrane region" description="Helical" evidence="7">
    <location>
        <begin position="45"/>
        <end position="69"/>
    </location>
</feature>
<dbReference type="PANTHER" id="PTHR30250:SF10">
    <property type="entry name" value="LIPOPOLYSACCHARIDE BIOSYNTHESIS PROTEIN WZXC"/>
    <property type="match status" value="1"/>
</dbReference>
<evidence type="ECO:0000313" key="8">
    <source>
        <dbReference type="EMBL" id="MBK7673693.1"/>
    </source>
</evidence>
<protein>
    <submittedName>
        <fullName evidence="8">Oligosaccharide flippase family protein</fullName>
    </submittedName>
</protein>
<proteinExistence type="inferred from homology"/>
<comment type="caution">
    <text evidence="8">The sequence shown here is derived from an EMBL/GenBank/DDBJ whole genome shotgun (WGS) entry which is preliminary data.</text>
</comment>
<reference evidence="8 9" key="1">
    <citation type="submission" date="2020-10" db="EMBL/GenBank/DDBJ databases">
        <title>Connecting structure to function with the recovery of over 1000 high-quality activated sludge metagenome-assembled genomes encoding full-length rRNA genes using long-read sequencing.</title>
        <authorList>
            <person name="Singleton C.M."/>
            <person name="Petriglieri F."/>
            <person name="Kristensen J.M."/>
            <person name="Kirkegaard R.H."/>
            <person name="Michaelsen T.Y."/>
            <person name="Andersen M.H."/>
            <person name="Karst S.M."/>
            <person name="Dueholm M.S."/>
            <person name="Nielsen P.H."/>
            <person name="Albertsen M."/>
        </authorList>
    </citation>
    <scope>NUCLEOTIDE SEQUENCE [LARGE SCALE GENOMIC DNA]</scope>
    <source>
        <strain evidence="8">EsbW_18-Q3-R4-48_BATAC.285</strain>
    </source>
</reference>
<feature type="transmembrane region" description="Helical" evidence="7">
    <location>
        <begin position="81"/>
        <end position="102"/>
    </location>
</feature>
<feature type="transmembrane region" description="Helical" evidence="7">
    <location>
        <begin position="21"/>
        <end position="39"/>
    </location>
</feature>
<comment type="subcellular location">
    <subcellularLocation>
        <location evidence="1">Cell membrane</location>
        <topology evidence="1">Multi-pass membrane protein</topology>
    </subcellularLocation>
</comment>
<organism evidence="8 9">
    <name type="scientific">Candidatus Accumulibacter proximus</name>
    <dbReference type="NCBI Taxonomy" id="2954385"/>
    <lineage>
        <taxon>Bacteria</taxon>
        <taxon>Pseudomonadati</taxon>
        <taxon>Pseudomonadota</taxon>
        <taxon>Betaproteobacteria</taxon>
        <taxon>Candidatus Accumulibacter</taxon>
    </lineage>
</organism>
<dbReference type="InterPro" id="IPR050833">
    <property type="entry name" value="Poly_Biosynth_Transport"/>
</dbReference>
<keyword evidence="3" id="KW-1003">Cell membrane</keyword>
<accession>A0A935PWG4</accession>
<dbReference type="Proteomes" id="UP000697998">
    <property type="component" value="Unassembled WGS sequence"/>
</dbReference>
<evidence type="ECO:0000256" key="2">
    <source>
        <dbReference type="ARBA" id="ARBA00007430"/>
    </source>
</evidence>
<keyword evidence="6 7" id="KW-0472">Membrane</keyword>
<evidence type="ECO:0000256" key="3">
    <source>
        <dbReference type="ARBA" id="ARBA00022475"/>
    </source>
</evidence>
<dbReference type="Pfam" id="PF13440">
    <property type="entry name" value="Polysacc_synt_3"/>
    <property type="match status" value="1"/>
</dbReference>
<dbReference type="AlphaFoldDB" id="A0A935PWG4"/>
<evidence type="ECO:0000256" key="5">
    <source>
        <dbReference type="ARBA" id="ARBA00022989"/>
    </source>
</evidence>
<evidence type="ECO:0000313" key="9">
    <source>
        <dbReference type="Proteomes" id="UP000697998"/>
    </source>
</evidence>
<dbReference type="PANTHER" id="PTHR30250">
    <property type="entry name" value="PST FAMILY PREDICTED COLANIC ACID TRANSPORTER"/>
    <property type="match status" value="1"/>
</dbReference>
<keyword evidence="5 7" id="KW-1133">Transmembrane helix</keyword>
<gene>
    <name evidence="8" type="ORF">IPJ27_02390</name>
</gene>
<evidence type="ECO:0000256" key="6">
    <source>
        <dbReference type="ARBA" id="ARBA00023136"/>
    </source>
</evidence>
<name>A0A935PWG4_9PROT</name>
<dbReference type="EMBL" id="JADJMH010000001">
    <property type="protein sequence ID" value="MBK7673693.1"/>
    <property type="molecule type" value="Genomic_DNA"/>
</dbReference>
<evidence type="ECO:0000256" key="4">
    <source>
        <dbReference type="ARBA" id="ARBA00022692"/>
    </source>
</evidence>
<keyword evidence="4 7" id="KW-0812">Transmembrane</keyword>